<dbReference type="CDD" id="cd06170">
    <property type="entry name" value="LuxR_C_like"/>
    <property type="match status" value="1"/>
</dbReference>
<evidence type="ECO:0000256" key="1">
    <source>
        <dbReference type="ARBA" id="ARBA00023015"/>
    </source>
</evidence>
<evidence type="ECO:0000313" key="5">
    <source>
        <dbReference type="EMBL" id="MVZ63928.1"/>
    </source>
</evidence>
<dbReference type="PANTHER" id="PTHR44688">
    <property type="entry name" value="DNA-BINDING TRANSCRIPTIONAL ACTIVATOR DEVR_DOSR"/>
    <property type="match status" value="1"/>
</dbReference>
<keyword evidence="2" id="KW-0238">DNA-binding</keyword>
<protein>
    <recommendedName>
        <fullName evidence="4">HTH luxR-type domain-containing protein</fullName>
    </recommendedName>
</protein>
<dbReference type="SMART" id="SM00421">
    <property type="entry name" value="HTH_LUXR"/>
    <property type="match status" value="1"/>
</dbReference>
<evidence type="ECO:0000313" key="6">
    <source>
        <dbReference type="Proteomes" id="UP000435036"/>
    </source>
</evidence>
<dbReference type="OrthoDB" id="965844at2"/>
<proteinExistence type="predicted"/>
<dbReference type="PRINTS" id="PR00038">
    <property type="entry name" value="HTHLUXR"/>
</dbReference>
<keyword evidence="6" id="KW-1185">Reference proteome</keyword>
<dbReference type="PROSITE" id="PS00622">
    <property type="entry name" value="HTH_LUXR_1"/>
    <property type="match status" value="1"/>
</dbReference>
<accession>A0A6N8L6W3</accession>
<name>A0A6N8L6W3_9SPHI</name>
<sequence>MIHELDHMMPIRCAYMNKWGCDKLGTDVDEINEIGPRYYEKYFVKAESEVIRQGMQQYLVNGDFEQQYNFFQQVRLHNQRNFTWFYTVCKLLKVKNEGQETTDRMVLLSSPVMGMDTLISKVNKTLDQNKYISAHYREFALLTKREKEIIVLIAQGKSSQEIADQLFISALTVSTHRKNIIRKLDCKSSAELVRFALAFDML</sequence>
<evidence type="ECO:0000259" key="4">
    <source>
        <dbReference type="PROSITE" id="PS50043"/>
    </source>
</evidence>
<dbReference type="InterPro" id="IPR016032">
    <property type="entry name" value="Sig_transdc_resp-reg_C-effctor"/>
</dbReference>
<gene>
    <name evidence="5" type="ORF">GQF63_18045</name>
</gene>
<evidence type="ECO:0000256" key="2">
    <source>
        <dbReference type="ARBA" id="ARBA00023125"/>
    </source>
</evidence>
<dbReference type="InterPro" id="IPR000792">
    <property type="entry name" value="Tscrpt_reg_LuxR_C"/>
</dbReference>
<dbReference type="SUPFAM" id="SSF46894">
    <property type="entry name" value="C-terminal effector domain of the bipartite response regulators"/>
    <property type="match status" value="1"/>
</dbReference>
<keyword evidence="1" id="KW-0805">Transcription regulation</keyword>
<dbReference type="EMBL" id="WSQA01000017">
    <property type="protein sequence ID" value="MVZ63928.1"/>
    <property type="molecule type" value="Genomic_DNA"/>
</dbReference>
<dbReference type="Proteomes" id="UP000435036">
    <property type="component" value="Unassembled WGS sequence"/>
</dbReference>
<dbReference type="Gene3D" id="1.10.10.10">
    <property type="entry name" value="Winged helix-like DNA-binding domain superfamily/Winged helix DNA-binding domain"/>
    <property type="match status" value="1"/>
</dbReference>
<organism evidence="5 6">
    <name type="scientific">Sphingobacterium humi</name>
    <dbReference type="NCBI Taxonomy" id="1796905"/>
    <lineage>
        <taxon>Bacteria</taxon>
        <taxon>Pseudomonadati</taxon>
        <taxon>Bacteroidota</taxon>
        <taxon>Sphingobacteriia</taxon>
        <taxon>Sphingobacteriales</taxon>
        <taxon>Sphingobacteriaceae</taxon>
        <taxon>Sphingobacterium</taxon>
    </lineage>
</organism>
<dbReference type="GO" id="GO:0003677">
    <property type="term" value="F:DNA binding"/>
    <property type="evidence" value="ECO:0007669"/>
    <property type="project" value="UniProtKB-KW"/>
</dbReference>
<dbReference type="InterPro" id="IPR036388">
    <property type="entry name" value="WH-like_DNA-bd_sf"/>
</dbReference>
<reference evidence="5 6" key="1">
    <citation type="submission" date="2019-12" db="EMBL/GenBank/DDBJ databases">
        <authorList>
            <person name="Dong K."/>
        </authorList>
    </citation>
    <scope>NUCLEOTIDE SEQUENCE [LARGE SCALE GENOMIC DNA]</scope>
    <source>
        <strain evidence="5 6">JCM 31225</strain>
    </source>
</reference>
<evidence type="ECO:0000256" key="3">
    <source>
        <dbReference type="ARBA" id="ARBA00023163"/>
    </source>
</evidence>
<dbReference type="AlphaFoldDB" id="A0A6N8L6W3"/>
<keyword evidence="3" id="KW-0804">Transcription</keyword>
<dbReference type="GO" id="GO:0006355">
    <property type="term" value="P:regulation of DNA-templated transcription"/>
    <property type="evidence" value="ECO:0007669"/>
    <property type="project" value="InterPro"/>
</dbReference>
<dbReference type="Pfam" id="PF00196">
    <property type="entry name" value="GerE"/>
    <property type="match status" value="1"/>
</dbReference>
<dbReference type="PANTHER" id="PTHR44688:SF16">
    <property type="entry name" value="DNA-BINDING TRANSCRIPTIONAL ACTIVATOR DEVR_DOSR"/>
    <property type="match status" value="1"/>
</dbReference>
<dbReference type="PROSITE" id="PS50043">
    <property type="entry name" value="HTH_LUXR_2"/>
    <property type="match status" value="1"/>
</dbReference>
<feature type="domain" description="HTH luxR-type" evidence="4">
    <location>
        <begin position="135"/>
        <end position="200"/>
    </location>
</feature>
<comment type="caution">
    <text evidence="5">The sequence shown here is derived from an EMBL/GenBank/DDBJ whole genome shotgun (WGS) entry which is preliminary data.</text>
</comment>